<dbReference type="AlphaFoldDB" id="A0ABD0LDD2"/>
<accession>A0ABD0LDD2</accession>
<evidence type="ECO:0000313" key="2">
    <source>
        <dbReference type="Proteomes" id="UP001519460"/>
    </source>
</evidence>
<reference evidence="1 2" key="1">
    <citation type="journal article" date="2023" name="Sci. Data">
        <title>Genome assembly of the Korean intertidal mud-creeper Batillaria attramentaria.</title>
        <authorList>
            <person name="Patra A.K."/>
            <person name="Ho P.T."/>
            <person name="Jun S."/>
            <person name="Lee S.J."/>
            <person name="Kim Y."/>
            <person name="Won Y.J."/>
        </authorList>
    </citation>
    <scope>NUCLEOTIDE SEQUENCE [LARGE SCALE GENOMIC DNA]</scope>
    <source>
        <strain evidence="1">Wonlab-2016</strain>
    </source>
</reference>
<evidence type="ECO:0000313" key="1">
    <source>
        <dbReference type="EMBL" id="KAK7497486.1"/>
    </source>
</evidence>
<proteinExistence type="predicted"/>
<name>A0ABD0LDD2_9CAEN</name>
<dbReference type="Proteomes" id="UP001519460">
    <property type="component" value="Unassembled WGS sequence"/>
</dbReference>
<keyword evidence="2" id="KW-1185">Reference proteome</keyword>
<protein>
    <submittedName>
        <fullName evidence="1">Uncharacterized protein</fullName>
    </submittedName>
</protein>
<sequence>MSASQKEKILNMACRNPDETALINDMKCHNRDEKTKQAHTLNFNPHLIPARSKNSHPASTVLNLDQECRNPKIQTVMQVLNQFLTSMNRAKE</sequence>
<gene>
    <name evidence="1" type="ORF">BaRGS_00011328</name>
</gene>
<comment type="caution">
    <text evidence="1">The sequence shown here is derived from an EMBL/GenBank/DDBJ whole genome shotgun (WGS) entry which is preliminary data.</text>
</comment>
<organism evidence="1 2">
    <name type="scientific">Batillaria attramentaria</name>
    <dbReference type="NCBI Taxonomy" id="370345"/>
    <lineage>
        <taxon>Eukaryota</taxon>
        <taxon>Metazoa</taxon>
        <taxon>Spiralia</taxon>
        <taxon>Lophotrochozoa</taxon>
        <taxon>Mollusca</taxon>
        <taxon>Gastropoda</taxon>
        <taxon>Caenogastropoda</taxon>
        <taxon>Sorbeoconcha</taxon>
        <taxon>Cerithioidea</taxon>
        <taxon>Batillariidae</taxon>
        <taxon>Batillaria</taxon>
    </lineage>
</organism>
<dbReference type="EMBL" id="JACVVK020000058">
    <property type="protein sequence ID" value="KAK7497486.1"/>
    <property type="molecule type" value="Genomic_DNA"/>
</dbReference>